<proteinExistence type="predicted"/>
<organism evidence="2 3">
    <name type="scientific">Athelia psychrophila</name>
    <dbReference type="NCBI Taxonomy" id="1759441"/>
    <lineage>
        <taxon>Eukaryota</taxon>
        <taxon>Fungi</taxon>
        <taxon>Dikarya</taxon>
        <taxon>Basidiomycota</taxon>
        <taxon>Agaricomycotina</taxon>
        <taxon>Agaricomycetes</taxon>
        <taxon>Agaricomycetidae</taxon>
        <taxon>Atheliales</taxon>
        <taxon>Atheliaceae</taxon>
        <taxon>Athelia</taxon>
    </lineage>
</organism>
<evidence type="ECO:0000313" key="3">
    <source>
        <dbReference type="Proteomes" id="UP000076532"/>
    </source>
</evidence>
<evidence type="ECO:0000313" key="2">
    <source>
        <dbReference type="EMBL" id="KZP16236.1"/>
    </source>
</evidence>
<dbReference type="AlphaFoldDB" id="A0A166EY52"/>
<feature type="compositionally biased region" description="Basic and acidic residues" evidence="1">
    <location>
        <begin position="50"/>
        <end position="72"/>
    </location>
</feature>
<dbReference type="Proteomes" id="UP000076532">
    <property type="component" value="Unassembled WGS sequence"/>
</dbReference>
<sequence length="227" mass="25704">MSESTNKRKLSNASADPAGAQVDTKKAKTADPEDKASALAPIKPEIVEEEVTKGDEETAVDGKDDPEGKAEETHYFSWGEALESLMENSKPEHSIVRGKEHIMEAYALGDEYGVDFDNDDDEAWYAEPAEDDEDGTPFTSTHAKRFVELYKAKDKEANERQAKKELKNTWWWVLTYTKREPMGDVPRIKISFGQWEKPSHERWLIDLEVATDEEDEAMYGILGEILS</sequence>
<dbReference type="EMBL" id="KV417595">
    <property type="protein sequence ID" value="KZP16236.1"/>
    <property type="molecule type" value="Genomic_DNA"/>
</dbReference>
<name>A0A166EY52_9AGAM</name>
<gene>
    <name evidence="2" type="ORF">FIBSPDRAFT_866075</name>
</gene>
<keyword evidence="3" id="KW-1185">Reference proteome</keyword>
<feature type="compositionally biased region" description="Basic and acidic residues" evidence="1">
    <location>
        <begin position="23"/>
        <end position="36"/>
    </location>
</feature>
<feature type="region of interest" description="Disordered" evidence="1">
    <location>
        <begin position="1"/>
        <end position="72"/>
    </location>
</feature>
<accession>A0A166EY52</accession>
<evidence type="ECO:0000256" key="1">
    <source>
        <dbReference type="SAM" id="MobiDB-lite"/>
    </source>
</evidence>
<protein>
    <submittedName>
        <fullName evidence="2">Uncharacterized protein</fullName>
    </submittedName>
</protein>
<reference evidence="2 3" key="1">
    <citation type="journal article" date="2016" name="Mol. Biol. Evol.">
        <title>Comparative Genomics of Early-Diverging Mushroom-Forming Fungi Provides Insights into the Origins of Lignocellulose Decay Capabilities.</title>
        <authorList>
            <person name="Nagy L.G."/>
            <person name="Riley R."/>
            <person name="Tritt A."/>
            <person name="Adam C."/>
            <person name="Daum C."/>
            <person name="Floudas D."/>
            <person name="Sun H."/>
            <person name="Yadav J.S."/>
            <person name="Pangilinan J."/>
            <person name="Larsson K.H."/>
            <person name="Matsuura K."/>
            <person name="Barry K."/>
            <person name="Labutti K."/>
            <person name="Kuo R."/>
            <person name="Ohm R.A."/>
            <person name="Bhattacharya S.S."/>
            <person name="Shirouzu T."/>
            <person name="Yoshinaga Y."/>
            <person name="Martin F.M."/>
            <person name="Grigoriev I.V."/>
            <person name="Hibbett D.S."/>
        </authorList>
    </citation>
    <scope>NUCLEOTIDE SEQUENCE [LARGE SCALE GENOMIC DNA]</scope>
    <source>
        <strain evidence="2 3">CBS 109695</strain>
    </source>
</reference>
<dbReference type="OrthoDB" id="3297867at2759"/>